<dbReference type="EMBL" id="OX395134">
    <property type="protein sequence ID" value="CAI5784288.1"/>
    <property type="molecule type" value="Genomic_DNA"/>
</dbReference>
<accession>A0AA35KVD7</accession>
<name>A0AA35KVD7_9SAUR</name>
<evidence type="ECO:0000313" key="2">
    <source>
        <dbReference type="EMBL" id="CAI5784288.1"/>
    </source>
</evidence>
<reference evidence="2" key="1">
    <citation type="submission" date="2022-12" db="EMBL/GenBank/DDBJ databases">
        <authorList>
            <person name="Alioto T."/>
            <person name="Alioto T."/>
            <person name="Gomez Garrido J."/>
        </authorList>
    </citation>
    <scope>NUCLEOTIDE SEQUENCE</scope>
</reference>
<evidence type="ECO:0000313" key="3">
    <source>
        <dbReference type="Proteomes" id="UP001178461"/>
    </source>
</evidence>
<dbReference type="Proteomes" id="UP001178461">
    <property type="component" value="Chromosome 9"/>
</dbReference>
<evidence type="ECO:0000256" key="1">
    <source>
        <dbReference type="SAM" id="MobiDB-lite"/>
    </source>
</evidence>
<gene>
    <name evidence="2" type="ORF">PODLI_1B027732</name>
</gene>
<dbReference type="AlphaFoldDB" id="A0AA35KVD7"/>
<sequence length="148" mass="16536">MTELSVTPGELHIWQKQHHHDLILQRWTSEEHSACRPLRKGLEKQNRAQMQRMRSSRASARLLGGSGGDAGSGSGKGGEKRGGGGGKGKKPPKAERDLAHRRRVARLHALFCSPHREPVPDLHLESQRLKKEHLTSWNVSFNFSRSLG</sequence>
<organism evidence="2 3">
    <name type="scientific">Podarcis lilfordi</name>
    <name type="common">Lilford's wall lizard</name>
    <dbReference type="NCBI Taxonomy" id="74358"/>
    <lineage>
        <taxon>Eukaryota</taxon>
        <taxon>Metazoa</taxon>
        <taxon>Chordata</taxon>
        <taxon>Craniata</taxon>
        <taxon>Vertebrata</taxon>
        <taxon>Euteleostomi</taxon>
        <taxon>Lepidosauria</taxon>
        <taxon>Squamata</taxon>
        <taxon>Bifurcata</taxon>
        <taxon>Unidentata</taxon>
        <taxon>Episquamata</taxon>
        <taxon>Laterata</taxon>
        <taxon>Lacertibaenia</taxon>
        <taxon>Lacertidae</taxon>
        <taxon>Podarcis</taxon>
    </lineage>
</organism>
<keyword evidence="3" id="KW-1185">Reference proteome</keyword>
<proteinExistence type="predicted"/>
<protein>
    <submittedName>
        <fullName evidence="2">Uncharacterized protein</fullName>
    </submittedName>
</protein>
<feature type="region of interest" description="Disordered" evidence="1">
    <location>
        <begin position="40"/>
        <end position="100"/>
    </location>
</feature>
<feature type="compositionally biased region" description="Gly residues" evidence="1">
    <location>
        <begin position="64"/>
        <end position="76"/>
    </location>
</feature>